<evidence type="ECO:0000259" key="19">
    <source>
        <dbReference type="PROSITE" id="PS50857"/>
    </source>
</evidence>
<evidence type="ECO:0000313" key="22">
    <source>
        <dbReference type="Proteomes" id="UP000216885"/>
    </source>
</evidence>
<dbReference type="AlphaFoldDB" id="A0A261U4Q8"/>
<keyword evidence="22" id="KW-1185">Reference proteome</keyword>
<feature type="transmembrane region" description="Helical" evidence="18">
    <location>
        <begin position="46"/>
        <end position="68"/>
    </location>
</feature>
<keyword evidence="11 17" id="KW-0408">Iron</keyword>
<accession>A0A261U4Q8</accession>
<dbReference type="GO" id="GO:0020037">
    <property type="term" value="F:heme binding"/>
    <property type="evidence" value="ECO:0007669"/>
    <property type="project" value="InterPro"/>
</dbReference>
<comment type="similarity">
    <text evidence="3">Belongs to the cytochrome c oxidase subunit 2 family.</text>
</comment>
<dbReference type="EMBL" id="NEVQ01000013">
    <property type="protein sequence ID" value="OZI56934.1"/>
    <property type="molecule type" value="Genomic_DNA"/>
</dbReference>
<evidence type="ECO:0000313" key="21">
    <source>
        <dbReference type="EMBL" id="OZI56934.1"/>
    </source>
</evidence>
<gene>
    <name evidence="21" type="ORF">CAL20_11290</name>
</gene>
<evidence type="ECO:0000256" key="14">
    <source>
        <dbReference type="ARBA" id="ARBA00024688"/>
    </source>
</evidence>
<dbReference type="GO" id="GO:0042597">
    <property type="term" value="C:periplasmic space"/>
    <property type="evidence" value="ECO:0007669"/>
    <property type="project" value="UniProtKB-SubCell"/>
</dbReference>
<evidence type="ECO:0000256" key="4">
    <source>
        <dbReference type="ARBA" id="ARBA00022448"/>
    </source>
</evidence>
<proteinExistence type="inferred from homology"/>
<evidence type="ECO:0000256" key="5">
    <source>
        <dbReference type="ARBA" id="ARBA00022617"/>
    </source>
</evidence>
<keyword evidence="13 18" id="KW-0472">Membrane</keyword>
<feature type="domain" description="Cytochrome c" evidence="20">
    <location>
        <begin position="239"/>
        <end position="330"/>
    </location>
</feature>
<dbReference type="InterPro" id="IPR001505">
    <property type="entry name" value="Copper_CuA"/>
</dbReference>
<dbReference type="SUPFAM" id="SSF46626">
    <property type="entry name" value="Cytochrome c"/>
    <property type="match status" value="1"/>
</dbReference>
<dbReference type="InterPro" id="IPR008972">
    <property type="entry name" value="Cupredoxin"/>
</dbReference>
<evidence type="ECO:0000256" key="6">
    <source>
        <dbReference type="ARBA" id="ARBA00022660"/>
    </source>
</evidence>
<dbReference type="Gene3D" id="2.60.40.420">
    <property type="entry name" value="Cupredoxins - blue copper proteins"/>
    <property type="match status" value="1"/>
</dbReference>
<dbReference type="PANTHER" id="PTHR22888:SF9">
    <property type="entry name" value="CYTOCHROME C OXIDASE SUBUNIT 2"/>
    <property type="match status" value="1"/>
</dbReference>
<keyword evidence="5 17" id="KW-0349">Heme</keyword>
<comment type="subcellular location">
    <subcellularLocation>
        <location evidence="1">Membrane</location>
        <topology evidence="1">Multi-pass membrane protein</topology>
    </subcellularLocation>
    <subcellularLocation>
        <location evidence="2">Periplasm</location>
    </subcellularLocation>
</comment>
<evidence type="ECO:0000256" key="16">
    <source>
        <dbReference type="ARBA" id="ARBA00047816"/>
    </source>
</evidence>
<dbReference type="InterPro" id="IPR036909">
    <property type="entry name" value="Cyt_c-like_dom_sf"/>
</dbReference>
<evidence type="ECO:0000256" key="9">
    <source>
        <dbReference type="ARBA" id="ARBA00022982"/>
    </source>
</evidence>
<dbReference type="InterPro" id="IPR009056">
    <property type="entry name" value="Cyt_c-like_dom"/>
</dbReference>
<dbReference type="InterPro" id="IPR014222">
    <property type="entry name" value="Cyt_c_oxidase_su2"/>
</dbReference>
<dbReference type="Proteomes" id="UP000216885">
    <property type="component" value="Unassembled WGS sequence"/>
</dbReference>
<dbReference type="PROSITE" id="PS51007">
    <property type="entry name" value="CYTC"/>
    <property type="match status" value="1"/>
</dbReference>
<comment type="catalytic activity">
    <reaction evidence="16">
        <text>4 Fe(II)-[cytochrome c] + O2 + 8 H(+)(in) = 4 Fe(III)-[cytochrome c] + 2 H2O + 4 H(+)(out)</text>
        <dbReference type="Rhea" id="RHEA:11436"/>
        <dbReference type="Rhea" id="RHEA-COMP:10350"/>
        <dbReference type="Rhea" id="RHEA-COMP:14399"/>
        <dbReference type="ChEBI" id="CHEBI:15377"/>
        <dbReference type="ChEBI" id="CHEBI:15378"/>
        <dbReference type="ChEBI" id="CHEBI:15379"/>
        <dbReference type="ChEBI" id="CHEBI:29033"/>
        <dbReference type="ChEBI" id="CHEBI:29034"/>
        <dbReference type="EC" id="7.1.1.9"/>
    </reaction>
</comment>
<evidence type="ECO:0000256" key="3">
    <source>
        <dbReference type="ARBA" id="ARBA00007866"/>
    </source>
</evidence>
<keyword evidence="4" id="KW-0813">Transport</keyword>
<keyword evidence="9" id="KW-0249">Electron transport</keyword>
<evidence type="ECO:0000256" key="2">
    <source>
        <dbReference type="ARBA" id="ARBA00004418"/>
    </source>
</evidence>
<keyword evidence="6" id="KW-0679">Respiratory chain</keyword>
<organism evidence="21 22">
    <name type="scientific">Bordetella genomosp. 4</name>
    <dbReference type="NCBI Taxonomy" id="463044"/>
    <lineage>
        <taxon>Bacteria</taxon>
        <taxon>Pseudomonadati</taxon>
        <taxon>Pseudomonadota</taxon>
        <taxon>Betaproteobacteria</taxon>
        <taxon>Burkholderiales</taxon>
        <taxon>Alcaligenaceae</taxon>
        <taxon>Bordetella</taxon>
    </lineage>
</organism>
<dbReference type="RefSeq" id="WP_094838371.1">
    <property type="nucleotide sequence ID" value="NZ_NEVQ01000013.1"/>
</dbReference>
<sequence>MSGAAHFLVFAVWSALTWRSLARAQAARGEQPSSEAAIRTAELGDVLFAGAAIIFVAMAVLIAFAVFGPARIRDRLSRPAIIYFAGIAFPVIVLTVLLSYTLGVPGSMKREAAPRLQIEVVGEIWWWRVRYQDASGSLWFETANEIRIPAGVPVDMVLKSDNVIHSFWAPELGGKLDMIPGHVNRMTVQAEEPGVFHGVCAEYCGAQHAKMRFSVHALAPEAFDAWLSAQRRPAREAGPELQPGAERFVQACAACHTVRGTAAAGTSGPDLTHVGSRSSLAAGTLPNNVGALAGWIAASQRIKPGNPMPSFDHWSGEELRAVATYLQSLK</sequence>
<keyword evidence="7 18" id="KW-0812">Transmembrane</keyword>
<keyword evidence="8 17" id="KW-0479">Metal-binding</keyword>
<feature type="transmembrane region" description="Helical" evidence="18">
    <location>
        <begin position="80"/>
        <end position="102"/>
    </location>
</feature>
<name>A0A261U4Q8_9BORD</name>
<dbReference type="Pfam" id="PF00034">
    <property type="entry name" value="Cytochrom_C"/>
    <property type="match status" value="1"/>
</dbReference>
<evidence type="ECO:0000256" key="15">
    <source>
        <dbReference type="ARBA" id="ARBA00031399"/>
    </source>
</evidence>
<reference evidence="21 22" key="1">
    <citation type="submission" date="2017-05" db="EMBL/GenBank/DDBJ databases">
        <title>Complete and WGS of Bordetella genogroups.</title>
        <authorList>
            <person name="Spilker T."/>
            <person name="LiPuma J."/>
        </authorList>
    </citation>
    <scope>NUCLEOTIDE SEQUENCE [LARGE SCALE GENOMIC DNA]</scope>
    <source>
        <strain evidence="21 22">AU9919</strain>
    </source>
</reference>
<dbReference type="NCBIfam" id="TIGR02866">
    <property type="entry name" value="CoxB"/>
    <property type="match status" value="1"/>
</dbReference>
<dbReference type="InterPro" id="IPR034236">
    <property type="entry name" value="CuRO_CcO_Caa3_II"/>
</dbReference>
<comment type="function">
    <text evidence="14">Subunits I and II form the functional core of the enzyme complex. Electrons originating in cytochrome c are transferred via heme a and Cu(A) to the binuclear center formed by heme a3 and Cu(B).</text>
</comment>
<keyword evidence="10 18" id="KW-1133">Transmembrane helix</keyword>
<evidence type="ECO:0000256" key="11">
    <source>
        <dbReference type="ARBA" id="ARBA00023004"/>
    </source>
</evidence>
<dbReference type="InterPro" id="IPR002429">
    <property type="entry name" value="CcO_II-like_C"/>
</dbReference>
<evidence type="ECO:0000256" key="12">
    <source>
        <dbReference type="ARBA" id="ARBA00023008"/>
    </source>
</evidence>
<evidence type="ECO:0000256" key="10">
    <source>
        <dbReference type="ARBA" id="ARBA00022989"/>
    </source>
</evidence>
<dbReference type="InterPro" id="IPR045187">
    <property type="entry name" value="CcO_II"/>
</dbReference>
<evidence type="ECO:0000256" key="7">
    <source>
        <dbReference type="ARBA" id="ARBA00022692"/>
    </source>
</evidence>
<dbReference type="PANTHER" id="PTHR22888">
    <property type="entry name" value="CYTOCHROME C OXIDASE, SUBUNIT II"/>
    <property type="match status" value="1"/>
</dbReference>
<evidence type="ECO:0000256" key="18">
    <source>
        <dbReference type="SAM" id="Phobius"/>
    </source>
</evidence>
<dbReference type="GO" id="GO:0042773">
    <property type="term" value="P:ATP synthesis coupled electron transport"/>
    <property type="evidence" value="ECO:0007669"/>
    <property type="project" value="TreeGrafter"/>
</dbReference>
<dbReference type="SUPFAM" id="SSF49503">
    <property type="entry name" value="Cupredoxins"/>
    <property type="match status" value="1"/>
</dbReference>
<evidence type="ECO:0000259" key="20">
    <source>
        <dbReference type="PROSITE" id="PS51007"/>
    </source>
</evidence>
<dbReference type="GO" id="GO:0005507">
    <property type="term" value="F:copper ion binding"/>
    <property type="evidence" value="ECO:0007669"/>
    <property type="project" value="InterPro"/>
</dbReference>
<keyword evidence="12" id="KW-0186">Copper</keyword>
<dbReference type="Pfam" id="PF00116">
    <property type="entry name" value="COX2"/>
    <property type="match status" value="1"/>
</dbReference>
<comment type="caution">
    <text evidence="21">The sequence shown here is derived from an EMBL/GenBank/DDBJ whole genome shotgun (WGS) entry which is preliminary data.</text>
</comment>
<protein>
    <recommendedName>
        <fullName evidence="15">Cytochrome aa3 subunit 2</fullName>
    </recommendedName>
</protein>
<dbReference type="CDD" id="cd04213">
    <property type="entry name" value="CuRO_CcO_Caa3_II"/>
    <property type="match status" value="1"/>
</dbReference>
<evidence type="ECO:0000256" key="17">
    <source>
        <dbReference type="PROSITE-ProRule" id="PRU00433"/>
    </source>
</evidence>
<feature type="domain" description="Cytochrome oxidase subunit II copper A binding" evidence="19">
    <location>
        <begin position="113"/>
        <end position="229"/>
    </location>
</feature>
<dbReference type="GO" id="GO:0004129">
    <property type="term" value="F:cytochrome-c oxidase activity"/>
    <property type="evidence" value="ECO:0007669"/>
    <property type="project" value="UniProtKB-EC"/>
</dbReference>
<dbReference type="PROSITE" id="PS50857">
    <property type="entry name" value="COX2_CUA"/>
    <property type="match status" value="1"/>
</dbReference>
<evidence type="ECO:0000256" key="1">
    <source>
        <dbReference type="ARBA" id="ARBA00004141"/>
    </source>
</evidence>
<evidence type="ECO:0000256" key="8">
    <source>
        <dbReference type="ARBA" id="ARBA00022723"/>
    </source>
</evidence>
<dbReference type="GO" id="GO:0016491">
    <property type="term" value="F:oxidoreductase activity"/>
    <property type="evidence" value="ECO:0007669"/>
    <property type="project" value="InterPro"/>
</dbReference>
<evidence type="ECO:0000256" key="13">
    <source>
        <dbReference type="ARBA" id="ARBA00023136"/>
    </source>
</evidence>
<dbReference type="GO" id="GO:0016020">
    <property type="term" value="C:membrane"/>
    <property type="evidence" value="ECO:0007669"/>
    <property type="project" value="UniProtKB-SubCell"/>
</dbReference>
<dbReference type="PROSITE" id="PS00078">
    <property type="entry name" value="COX2"/>
    <property type="match status" value="1"/>
</dbReference>